<accession>A0AAP0N5E6</accession>
<evidence type="ECO:0000256" key="1">
    <source>
        <dbReference type="SAM" id="MobiDB-lite"/>
    </source>
</evidence>
<name>A0AAP0N5E6_LIQFO</name>
<dbReference type="EMBL" id="JBBPBK010000333">
    <property type="protein sequence ID" value="KAK9265671.1"/>
    <property type="molecule type" value="Genomic_DNA"/>
</dbReference>
<dbReference type="AlphaFoldDB" id="A0AAP0N5E6"/>
<proteinExistence type="predicted"/>
<keyword evidence="4" id="KW-1185">Reference proteome</keyword>
<evidence type="ECO:0000313" key="4">
    <source>
        <dbReference type="Proteomes" id="UP001415857"/>
    </source>
</evidence>
<feature type="domain" description="Transposase-associated" evidence="2">
    <location>
        <begin position="2"/>
        <end position="41"/>
    </location>
</feature>
<dbReference type="Proteomes" id="UP001415857">
    <property type="component" value="Unassembled WGS sequence"/>
</dbReference>
<sequence>MIRCPCRRCANAVYRIRDEVALHLCRHGMDQTYKIWTFYGEESFNEPSDGNSDGIDNEIDEERCDDARAYEMIDSMIRSENLGSSTVDEDDDLHMHDHNEPNENASKFFHLF</sequence>
<evidence type="ECO:0000313" key="3">
    <source>
        <dbReference type="EMBL" id="KAK9265671.1"/>
    </source>
</evidence>
<evidence type="ECO:0000259" key="2">
    <source>
        <dbReference type="Pfam" id="PF13963"/>
    </source>
</evidence>
<protein>
    <recommendedName>
        <fullName evidence="2">Transposase-associated domain-containing protein</fullName>
    </recommendedName>
</protein>
<dbReference type="Pfam" id="PF13963">
    <property type="entry name" value="Transpos_assoc"/>
    <property type="match status" value="1"/>
</dbReference>
<feature type="region of interest" description="Disordered" evidence="1">
    <location>
        <begin position="80"/>
        <end position="112"/>
    </location>
</feature>
<gene>
    <name evidence="3" type="ORF">L1049_007445</name>
</gene>
<organism evidence="3 4">
    <name type="scientific">Liquidambar formosana</name>
    <name type="common">Formosan gum</name>
    <dbReference type="NCBI Taxonomy" id="63359"/>
    <lineage>
        <taxon>Eukaryota</taxon>
        <taxon>Viridiplantae</taxon>
        <taxon>Streptophyta</taxon>
        <taxon>Embryophyta</taxon>
        <taxon>Tracheophyta</taxon>
        <taxon>Spermatophyta</taxon>
        <taxon>Magnoliopsida</taxon>
        <taxon>eudicotyledons</taxon>
        <taxon>Gunneridae</taxon>
        <taxon>Pentapetalae</taxon>
        <taxon>Saxifragales</taxon>
        <taxon>Altingiaceae</taxon>
        <taxon>Liquidambar</taxon>
    </lineage>
</organism>
<comment type="caution">
    <text evidence="3">The sequence shown here is derived from an EMBL/GenBank/DDBJ whole genome shotgun (WGS) entry which is preliminary data.</text>
</comment>
<reference evidence="3 4" key="1">
    <citation type="journal article" date="2024" name="Plant J.">
        <title>Genome sequences and population genomics reveal climatic adaptation and genomic divergence between two closely related sweetgum species.</title>
        <authorList>
            <person name="Xu W.Q."/>
            <person name="Ren C.Q."/>
            <person name="Zhang X.Y."/>
            <person name="Comes H.P."/>
            <person name="Liu X.H."/>
            <person name="Li Y.G."/>
            <person name="Kettle C.J."/>
            <person name="Jalonen R."/>
            <person name="Gaisberger H."/>
            <person name="Ma Y.Z."/>
            <person name="Qiu Y.X."/>
        </authorList>
    </citation>
    <scope>NUCLEOTIDE SEQUENCE [LARGE SCALE GENOMIC DNA]</scope>
    <source>
        <strain evidence="3">Hangzhou</strain>
    </source>
</reference>
<dbReference type="InterPro" id="IPR029480">
    <property type="entry name" value="Transpos_assoc"/>
</dbReference>